<dbReference type="Proteomes" id="UP001259572">
    <property type="component" value="Unassembled WGS sequence"/>
</dbReference>
<sequence length="57" mass="6745">MSDDPLDHMRERIERCRRLAQYINDPRTTAALLEMAEDGEKDLQRLKAERAQRSEKS</sequence>
<evidence type="ECO:0000256" key="1">
    <source>
        <dbReference type="SAM" id="Coils"/>
    </source>
</evidence>
<dbReference type="EMBL" id="JAVUPU010000009">
    <property type="protein sequence ID" value="MDT9600479.1"/>
    <property type="molecule type" value="Genomic_DNA"/>
</dbReference>
<evidence type="ECO:0000313" key="2">
    <source>
        <dbReference type="EMBL" id="MDT9600479.1"/>
    </source>
</evidence>
<organism evidence="2 3">
    <name type="scientific">Sphingosinicella rhizophila</name>
    <dbReference type="NCBI Taxonomy" id="3050082"/>
    <lineage>
        <taxon>Bacteria</taxon>
        <taxon>Pseudomonadati</taxon>
        <taxon>Pseudomonadota</taxon>
        <taxon>Alphaproteobacteria</taxon>
        <taxon>Sphingomonadales</taxon>
        <taxon>Sphingosinicellaceae</taxon>
        <taxon>Sphingosinicella</taxon>
    </lineage>
</organism>
<dbReference type="RefSeq" id="WP_315727686.1">
    <property type="nucleotide sequence ID" value="NZ_JAVUPU010000009.1"/>
</dbReference>
<protein>
    <submittedName>
        <fullName evidence="2">Uncharacterized protein</fullName>
    </submittedName>
</protein>
<feature type="coiled-coil region" evidence="1">
    <location>
        <begin position="29"/>
        <end position="56"/>
    </location>
</feature>
<reference evidence="2 3" key="1">
    <citation type="submission" date="2023-05" db="EMBL/GenBank/DDBJ databases">
        <authorList>
            <person name="Guo Y."/>
        </authorList>
    </citation>
    <scope>NUCLEOTIDE SEQUENCE [LARGE SCALE GENOMIC DNA]</scope>
    <source>
        <strain evidence="2 3">GR2756</strain>
    </source>
</reference>
<keyword evidence="3" id="KW-1185">Reference proteome</keyword>
<name>A0ABU3QAT5_9SPHN</name>
<evidence type="ECO:0000313" key="3">
    <source>
        <dbReference type="Proteomes" id="UP001259572"/>
    </source>
</evidence>
<proteinExistence type="predicted"/>
<keyword evidence="1" id="KW-0175">Coiled coil</keyword>
<accession>A0ABU3QAT5</accession>
<comment type="caution">
    <text evidence="2">The sequence shown here is derived from an EMBL/GenBank/DDBJ whole genome shotgun (WGS) entry which is preliminary data.</text>
</comment>
<gene>
    <name evidence="2" type="ORF">RQX22_16080</name>
</gene>